<keyword evidence="4" id="KW-1185">Reference proteome</keyword>
<feature type="region of interest" description="Disordered" evidence="2">
    <location>
        <begin position="1333"/>
        <end position="1429"/>
    </location>
</feature>
<feature type="compositionally biased region" description="Low complexity" evidence="2">
    <location>
        <begin position="915"/>
        <end position="926"/>
    </location>
</feature>
<dbReference type="OrthoDB" id="25778at2759"/>
<feature type="compositionally biased region" description="Polar residues" evidence="2">
    <location>
        <begin position="1074"/>
        <end position="1088"/>
    </location>
</feature>
<keyword evidence="1" id="KW-0945">Host-virus interaction</keyword>
<dbReference type="PANTHER" id="PTHR13037">
    <property type="entry name" value="FORMIN"/>
    <property type="match status" value="1"/>
</dbReference>
<evidence type="ECO:0008006" key="5">
    <source>
        <dbReference type="Google" id="ProtNLM"/>
    </source>
</evidence>
<feature type="region of interest" description="Disordered" evidence="2">
    <location>
        <begin position="455"/>
        <end position="509"/>
    </location>
</feature>
<proteinExistence type="predicted"/>
<evidence type="ECO:0000256" key="1">
    <source>
        <dbReference type="ARBA" id="ARBA00022581"/>
    </source>
</evidence>
<name>A0A4P9X2Q7_9FUNG</name>
<sequence>MDGTATDPGHDEHVLHFREPGAAAAAYVAQRPRRVPGQLVQPPSTLATIGTYMNHFATTITNAAMGHASAAAQGNAALPAVHPAATTAMTAPPDAALSQTIAGVEETPLSPTTVLVAQFVQAGAWASQCPGLGHSPSHATFLLLGLPNAVQIWDISALHQAAVQRFCLPTPGPVYHVALLSPTPTQRGGLLYTIGPSTATVASGPVSLSPPAQTATATTATASAASSGVTTSASPSRQHRIVLYDLAEARPRKTIRFADELILTLVANDNHLVVVTAAAAAAAAIDSTASSSDADAALSAGRMGYVFTHDLVRVGSLPYLMACPTASASPSHPSPEPPEAERPVSTPSPPLAAAGVETASTATPSADLAGPLAMTGASPPVSSQGKPRTSGLMAIDLGSRFLLYATQPPAPCSLSRRHAHATSPLGSFVGAEARGPIDLAGGHRHGGPDHAMAAMAPGGIVYGPSGLDHDESASDSSSDSDDAGGHHSRHRHHRRRNRHHRGAPDVPDEDAVAAYGKMAGRVAKDLAGGVKTLGGKGLAAIATYFQPTTPASGTSAVPGQGAAPGASESAGMARGQEVMVAPRSLPEAARGHLLLVDMAAYPSSSSSSSTPSSAVSAAAAESAIVAHWKAHTNAIALVKFAPAGTRFLTASAHGTAFYVWDLLQSLPPMHAHSGGSRGPPAELSAASATTGYNGSPAHVHRPAAIGTPQCVYKLERGYRQVLVESAAWSLDAHWVSVLTAHGTAHFYPVGFMPPPVASAARGSPSVVSAATSSAVSSTASVAPLDGLHGGRPRGSPGSLQHQRDADTAQDRRALQLDVMNGLVEPPRLGVHTLLHRLLRPEVLSVSRNPIGNASVWVCPSACKLRQPDLPALGPSTMQLGGRRAPAPLFFCVEPKPRVPPIPHQHRSHHPHHHGSAATSTMPSSAGSGSGARPRRRSAAPDAGGTDKAGLLADGSLVSDRGAAAEDRADETPPDSRLFLRFHRQRILLFHPKGHLKLVNLDMETHAIWWWEQQRRQSSQSHRAVLPIPVTCAPTSATTEATTPLIASANALGSGPNTASSGTPGAAPSLLPAGSGTTAAMKTPPSSQPDADADADATATAAAATAARTATAATSGTAVDSGVVPSTTSDLAASSSPPPPAPPAIAYSPSPPTPPSRFLASALPILSAGAQALRKKTTNIVAYTASVAAPPPPPVRLLVNECMVWDLYGHDAAEMTARRYGAAPPLTAPDVLELFTVPMAALPATPPFPVSGASPVGVRAGSAGSKPAAGDRPGTGVHAASAHAWSHAIETTTYDAAAVAPPLWKDRRFVFQIYQHATPTETAAGAVITARADSDSASDSDSGSDSALDADGATNPQTRSGLSRDRRGRRRRATGAGPEAGDGAFGSDDASLGPDLDDLPPTRTLVLKRELLPPPSHASAGIDGTQRRTRLVSESGAARGRMAPAAASLAPSVDGAGALSHALSSAMDDPLDRAAAEPTAAVTHFVSAQTPAPLAFDDHLADFVPRDVGIPDDGAVPAANDGAPAAAAPANTALSIPTLEAATPIASEPVA</sequence>
<feature type="region of interest" description="Disordered" evidence="2">
    <location>
        <begin position="326"/>
        <end position="390"/>
    </location>
</feature>
<accession>A0A4P9X2Q7</accession>
<feature type="compositionally biased region" description="Basic residues" evidence="2">
    <location>
        <begin position="486"/>
        <end position="501"/>
    </location>
</feature>
<feature type="compositionally biased region" description="Low complexity" evidence="2">
    <location>
        <begin position="1334"/>
        <end position="1360"/>
    </location>
</feature>
<dbReference type="PANTHER" id="PTHR13037:SF24">
    <property type="entry name" value="POLYCOMB PROTEIN PCL-RELATED"/>
    <property type="match status" value="1"/>
</dbReference>
<evidence type="ECO:0000256" key="2">
    <source>
        <dbReference type="SAM" id="MobiDB-lite"/>
    </source>
</evidence>
<dbReference type="EMBL" id="ML014348">
    <property type="protein sequence ID" value="RKO98886.1"/>
    <property type="molecule type" value="Genomic_DNA"/>
</dbReference>
<feature type="compositionally biased region" description="Low complexity" evidence="2">
    <location>
        <begin position="1124"/>
        <end position="1134"/>
    </location>
</feature>
<evidence type="ECO:0000313" key="3">
    <source>
        <dbReference type="EMBL" id="RKO98886.1"/>
    </source>
</evidence>
<reference evidence="4" key="1">
    <citation type="journal article" date="2018" name="Nat. Microbiol.">
        <title>Leveraging single-cell genomics to expand the fungal tree of life.</title>
        <authorList>
            <person name="Ahrendt S.R."/>
            <person name="Quandt C.A."/>
            <person name="Ciobanu D."/>
            <person name="Clum A."/>
            <person name="Salamov A."/>
            <person name="Andreopoulos B."/>
            <person name="Cheng J.F."/>
            <person name="Woyke T."/>
            <person name="Pelin A."/>
            <person name="Henrissat B."/>
            <person name="Reynolds N.K."/>
            <person name="Benny G.L."/>
            <person name="Smith M.E."/>
            <person name="James T.Y."/>
            <person name="Grigoriev I.V."/>
        </authorList>
    </citation>
    <scope>NUCLEOTIDE SEQUENCE [LARGE SCALE GENOMIC DNA]</scope>
    <source>
        <strain evidence="4">ATCC 52028</strain>
    </source>
</reference>
<dbReference type="SUPFAM" id="SSF50978">
    <property type="entry name" value="WD40 repeat-like"/>
    <property type="match status" value="1"/>
</dbReference>
<feature type="region of interest" description="Disordered" evidence="2">
    <location>
        <begin position="780"/>
        <end position="808"/>
    </location>
</feature>
<evidence type="ECO:0000313" key="4">
    <source>
        <dbReference type="Proteomes" id="UP000274922"/>
    </source>
</evidence>
<dbReference type="Proteomes" id="UP000274922">
    <property type="component" value="Unassembled WGS sequence"/>
</dbReference>
<feature type="region of interest" description="Disordered" evidence="2">
    <location>
        <begin position="895"/>
        <end position="956"/>
    </location>
</feature>
<organism evidence="3 4">
    <name type="scientific">Caulochytrium protostelioides</name>
    <dbReference type="NCBI Taxonomy" id="1555241"/>
    <lineage>
        <taxon>Eukaryota</taxon>
        <taxon>Fungi</taxon>
        <taxon>Fungi incertae sedis</taxon>
        <taxon>Chytridiomycota</taxon>
        <taxon>Chytridiomycota incertae sedis</taxon>
        <taxon>Chytridiomycetes</taxon>
        <taxon>Caulochytriales</taxon>
        <taxon>Caulochytriaceae</taxon>
        <taxon>Caulochytrium</taxon>
    </lineage>
</organism>
<dbReference type="InterPro" id="IPR036322">
    <property type="entry name" value="WD40_repeat_dom_sf"/>
</dbReference>
<feature type="compositionally biased region" description="Basic residues" evidence="2">
    <location>
        <begin position="903"/>
        <end position="914"/>
    </location>
</feature>
<feature type="compositionally biased region" description="Pro residues" evidence="2">
    <location>
        <begin position="1135"/>
        <end position="1152"/>
    </location>
</feature>
<protein>
    <recommendedName>
        <fullName evidence="5">BCAS3 domain-containing protein</fullName>
    </recommendedName>
</protein>
<feature type="region of interest" description="Disordered" evidence="2">
    <location>
        <begin position="670"/>
        <end position="689"/>
    </location>
</feature>
<feature type="compositionally biased region" description="Low complexity" evidence="2">
    <location>
        <begin position="1095"/>
        <end position="1113"/>
    </location>
</feature>
<feature type="region of interest" description="Disordered" evidence="2">
    <location>
        <begin position="1053"/>
        <end position="1152"/>
    </location>
</feature>
<gene>
    <name evidence="3" type="ORF">CXG81DRAFT_20966</name>
</gene>